<dbReference type="InterPro" id="IPR036390">
    <property type="entry name" value="WH_DNA-bd_sf"/>
</dbReference>
<organism evidence="1">
    <name type="scientific">marine metagenome</name>
    <dbReference type="NCBI Taxonomy" id="408172"/>
    <lineage>
        <taxon>unclassified sequences</taxon>
        <taxon>metagenomes</taxon>
        <taxon>ecological metagenomes</taxon>
    </lineage>
</organism>
<name>A0A381W641_9ZZZZ</name>
<accession>A0A381W641</accession>
<evidence type="ECO:0000313" key="1">
    <source>
        <dbReference type="EMBL" id="SVA47343.1"/>
    </source>
</evidence>
<dbReference type="GO" id="GO:0003700">
    <property type="term" value="F:DNA-binding transcription factor activity"/>
    <property type="evidence" value="ECO:0007669"/>
    <property type="project" value="TreeGrafter"/>
</dbReference>
<dbReference type="NCBIfam" id="TIGR00738">
    <property type="entry name" value="rrf2_super"/>
    <property type="match status" value="1"/>
</dbReference>
<sequence length="156" mass="17953">MFSSRFDFKIQRMLYSKSAEYGIQAMVYLSETSSDRPVMISKIAESYNIPYQFLAKIVQVLVKHRLIIAKRGRNGGITLGRESKNIYLDEIVYAIDGPPPEKDQCAIGLDLCSDETPCPLHHQWKPIKQSIKHMLSSENLEELAHRVVEKRKLMNK</sequence>
<dbReference type="EMBL" id="UINC01010661">
    <property type="protein sequence ID" value="SVA47343.1"/>
    <property type="molecule type" value="Genomic_DNA"/>
</dbReference>
<dbReference type="AlphaFoldDB" id="A0A381W641"/>
<dbReference type="PANTHER" id="PTHR33221">
    <property type="entry name" value="WINGED HELIX-TURN-HELIX TRANSCRIPTIONAL REGULATOR, RRF2 FAMILY"/>
    <property type="match status" value="1"/>
</dbReference>
<dbReference type="InterPro" id="IPR030489">
    <property type="entry name" value="TR_Rrf2-type_CS"/>
</dbReference>
<dbReference type="Pfam" id="PF02082">
    <property type="entry name" value="Rrf2"/>
    <property type="match status" value="1"/>
</dbReference>
<dbReference type="PROSITE" id="PS51197">
    <property type="entry name" value="HTH_RRF2_2"/>
    <property type="match status" value="1"/>
</dbReference>
<reference evidence="1" key="1">
    <citation type="submission" date="2018-05" db="EMBL/GenBank/DDBJ databases">
        <authorList>
            <person name="Lanie J.A."/>
            <person name="Ng W.-L."/>
            <person name="Kazmierczak K.M."/>
            <person name="Andrzejewski T.M."/>
            <person name="Davidsen T.M."/>
            <person name="Wayne K.J."/>
            <person name="Tettelin H."/>
            <person name="Glass J.I."/>
            <person name="Rusch D."/>
            <person name="Podicherti R."/>
            <person name="Tsui H.-C.T."/>
            <person name="Winkler M.E."/>
        </authorList>
    </citation>
    <scope>NUCLEOTIDE SEQUENCE</scope>
</reference>
<dbReference type="InterPro" id="IPR036388">
    <property type="entry name" value="WH-like_DNA-bd_sf"/>
</dbReference>
<dbReference type="SUPFAM" id="SSF46785">
    <property type="entry name" value="Winged helix' DNA-binding domain"/>
    <property type="match status" value="1"/>
</dbReference>
<dbReference type="Gene3D" id="1.10.10.10">
    <property type="entry name" value="Winged helix-like DNA-binding domain superfamily/Winged helix DNA-binding domain"/>
    <property type="match status" value="1"/>
</dbReference>
<dbReference type="GO" id="GO:0005829">
    <property type="term" value="C:cytosol"/>
    <property type="evidence" value="ECO:0007669"/>
    <property type="project" value="TreeGrafter"/>
</dbReference>
<dbReference type="PANTHER" id="PTHR33221:SF13">
    <property type="entry name" value="TRANSCRIPTIONAL REGULATOR-RELATED"/>
    <property type="match status" value="1"/>
</dbReference>
<protein>
    <recommendedName>
        <fullName evidence="2">Rrf2 family transcriptional regulator</fullName>
    </recommendedName>
</protein>
<gene>
    <name evidence="1" type="ORF">METZ01_LOCUS100197</name>
</gene>
<dbReference type="PROSITE" id="PS01332">
    <property type="entry name" value="HTH_RRF2_1"/>
    <property type="match status" value="1"/>
</dbReference>
<proteinExistence type="predicted"/>
<dbReference type="InterPro" id="IPR000944">
    <property type="entry name" value="Tscrpt_reg_Rrf2"/>
</dbReference>
<evidence type="ECO:0008006" key="2">
    <source>
        <dbReference type="Google" id="ProtNLM"/>
    </source>
</evidence>